<evidence type="ECO:0000313" key="2">
    <source>
        <dbReference type="Proteomes" id="UP000683310"/>
    </source>
</evidence>
<organism evidence="1 2">
    <name type="scientific">Nocardia tengchongensis</name>
    <dbReference type="NCBI Taxonomy" id="2055889"/>
    <lineage>
        <taxon>Bacteria</taxon>
        <taxon>Bacillati</taxon>
        <taxon>Actinomycetota</taxon>
        <taxon>Actinomycetes</taxon>
        <taxon>Mycobacteriales</taxon>
        <taxon>Nocardiaceae</taxon>
        <taxon>Nocardia</taxon>
    </lineage>
</organism>
<protein>
    <submittedName>
        <fullName evidence="1">Uncharacterized protein</fullName>
    </submittedName>
</protein>
<dbReference type="Proteomes" id="UP000683310">
    <property type="component" value="Chromosome"/>
</dbReference>
<dbReference type="EMBL" id="CP074371">
    <property type="protein sequence ID" value="QVI19700.1"/>
    <property type="molecule type" value="Genomic_DNA"/>
</dbReference>
<name>A0ABX8CIE4_9NOCA</name>
<proteinExistence type="predicted"/>
<evidence type="ECO:0000313" key="1">
    <source>
        <dbReference type="EMBL" id="QVI19700.1"/>
    </source>
</evidence>
<reference evidence="1 2" key="1">
    <citation type="submission" date="2021-04" db="EMBL/GenBank/DDBJ databases">
        <title>Nocardia tengchongensis.</title>
        <authorList>
            <person name="Zhuang k."/>
            <person name="Ran Y."/>
            <person name="Li W."/>
        </authorList>
    </citation>
    <scope>NUCLEOTIDE SEQUENCE [LARGE SCALE GENOMIC DNA]</scope>
    <source>
        <strain evidence="1 2">CFH S0057</strain>
    </source>
</reference>
<dbReference type="RefSeq" id="WP_213555732.1">
    <property type="nucleotide sequence ID" value="NZ_JBHZDI010000051.1"/>
</dbReference>
<accession>A0ABX8CIE4</accession>
<keyword evidence="2" id="KW-1185">Reference proteome</keyword>
<sequence>MARNNGSGVVDSKLTEALVGMTGPFSESSGPLTPVAVENFRMLQERQTADGSVAVAEASRVNLLNWDGCGTSDRLMPQSAGRNRK</sequence>
<gene>
    <name evidence="1" type="ORF">KHQ06_25520</name>
</gene>